<evidence type="ECO:0000256" key="2">
    <source>
        <dbReference type="ARBA" id="ARBA00008959"/>
    </source>
</evidence>
<dbReference type="InterPro" id="IPR051314">
    <property type="entry name" value="AAA_ATPase_RarA/MGS1/WRNIP1"/>
</dbReference>
<evidence type="ECO:0000259" key="7">
    <source>
        <dbReference type="SMART" id="SM00382"/>
    </source>
</evidence>
<dbReference type="Pfam" id="PF12002">
    <property type="entry name" value="MgsA_C"/>
    <property type="match status" value="1"/>
</dbReference>
<gene>
    <name evidence="8" type="ORF">MKI79_01825</name>
</gene>
<keyword evidence="9" id="KW-1185">Reference proteome</keyword>
<dbReference type="FunFam" id="1.20.272.10:FF:000001">
    <property type="entry name" value="Putative AAA family ATPase"/>
    <property type="match status" value="1"/>
</dbReference>
<dbReference type="InterPro" id="IPR032423">
    <property type="entry name" value="AAA_assoc_2"/>
</dbReference>
<dbReference type="EMBL" id="JAKUML010000002">
    <property type="protein sequence ID" value="MCJ8145660.1"/>
    <property type="molecule type" value="Genomic_DNA"/>
</dbReference>
<dbReference type="PANTHER" id="PTHR13779">
    <property type="entry name" value="WERNER HELICASE-INTERACTING PROTEIN 1 FAMILY MEMBER"/>
    <property type="match status" value="1"/>
</dbReference>
<keyword evidence="6" id="KW-0067">ATP-binding</keyword>
<dbReference type="GO" id="GO:0005524">
    <property type="term" value="F:ATP binding"/>
    <property type="evidence" value="ECO:0007669"/>
    <property type="project" value="UniProtKB-KW"/>
</dbReference>
<evidence type="ECO:0000256" key="1">
    <source>
        <dbReference type="ARBA" id="ARBA00002393"/>
    </source>
</evidence>
<sequence length="432" mass="48019">MSNSTIPLPERIRPRSLDEIIGQDHLLGEGAPLRQMIDQGHLPSIIFWGPPGVGKTTIALLLAQAVDRPFVSLSALNTGVKELREVIAESGDLLTPVVFIDEIHRFNKSQQDALLGAVEKGKITLIGATTENPSFEVNSALLSRCQVYTLNALDHEAIQQLIGQALTQDQFLKSRAMRIDEWDALIQFAAGDARKALNLIDLVASTLPPAEDLEERQNNVVNDALVVKVAQQNIARYDKSGEQHYDLISAFIKSIRGSDPDATLYWMARMLKGGEDPVFIARRMLIAASEDIGNSNPNALLMAGECFRSVQAIGMPEARIVLGQCAVYLATSAKSNSTYMAINRALALAEKTAQLPVPLHLRNAPTKLMKQQGYGVDYLYPHDYPEHFVMQDYLPPELKGTVLYQRALNKREVESERLQQRRWQQTQSQQNQ</sequence>
<dbReference type="InterPro" id="IPR003959">
    <property type="entry name" value="ATPase_AAA_core"/>
</dbReference>
<accession>A0A9X2B9J8</accession>
<dbReference type="FunFam" id="3.40.50.300:FF:000137">
    <property type="entry name" value="Replication-associated recombination protein A"/>
    <property type="match status" value="1"/>
</dbReference>
<comment type="function">
    <text evidence="1">DNA-dependent ATPase that plays important roles in cellular responses to stalled DNA replication processes.</text>
</comment>
<dbReference type="Pfam" id="PF16193">
    <property type="entry name" value="AAA_assoc_2"/>
    <property type="match status" value="1"/>
</dbReference>
<dbReference type="GO" id="GO:0006261">
    <property type="term" value="P:DNA-templated DNA replication"/>
    <property type="evidence" value="ECO:0007669"/>
    <property type="project" value="TreeGrafter"/>
</dbReference>
<dbReference type="Gene3D" id="1.10.8.60">
    <property type="match status" value="1"/>
</dbReference>
<dbReference type="Gene3D" id="3.40.50.300">
    <property type="entry name" value="P-loop containing nucleotide triphosphate hydrolases"/>
    <property type="match status" value="1"/>
</dbReference>
<dbReference type="InterPro" id="IPR003593">
    <property type="entry name" value="AAA+_ATPase"/>
</dbReference>
<comment type="similarity">
    <text evidence="2">Belongs to the AAA ATPase family. RarA/MGS1/WRNIP1 subfamily.</text>
</comment>
<dbReference type="InterPro" id="IPR027417">
    <property type="entry name" value="P-loop_NTPase"/>
</dbReference>
<dbReference type="GO" id="GO:0000731">
    <property type="term" value="P:DNA synthesis involved in DNA repair"/>
    <property type="evidence" value="ECO:0007669"/>
    <property type="project" value="TreeGrafter"/>
</dbReference>
<reference evidence="8" key="1">
    <citation type="submission" date="2022-02" db="EMBL/GenBank/DDBJ databases">
        <title>Acinetobacter A3.8 sp. nov., isolated from Sediment (Zhairuo Island).</title>
        <authorList>
            <person name="Zheng K."/>
        </authorList>
    </citation>
    <scope>NUCLEOTIDE SEQUENCE</scope>
    <source>
        <strain evidence="8">A3.8</strain>
    </source>
</reference>
<evidence type="ECO:0000256" key="4">
    <source>
        <dbReference type="ARBA" id="ARBA00022705"/>
    </source>
</evidence>
<protein>
    <recommendedName>
        <fullName evidence="3">Replication-associated recombination protein A</fullName>
    </recommendedName>
</protein>
<dbReference type="InterPro" id="IPR008921">
    <property type="entry name" value="DNA_pol3_clamp-load_cplx_C"/>
</dbReference>
<dbReference type="Gene3D" id="1.20.272.10">
    <property type="match status" value="1"/>
</dbReference>
<dbReference type="CDD" id="cd00009">
    <property type="entry name" value="AAA"/>
    <property type="match status" value="1"/>
</dbReference>
<dbReference type="GO" id="GO:0016887">
    <property type="term" value="F:ATP hydrolysis activity"/>
    <property type="evidence" value="ECO:0007669"/>
    <property type="project" value="InterPro"/>
</dbReference>
<dbReference type="Gene3D" id="1.10.3710.10">
    <property type="entry name" value="DNA polymerase III clamp loader subunits, C-terminal domain"/>
    <property type="match status" value="1"/>
</dbReference>
<comment type="caution">
    <text evidence="8">The sequence shown here is derived from an EMBL/GenBank/DDBJ whole genome shotgun (WGS) entry which is preliminary data.</text>
</comment>
<dbReference type="SUPFAM" id="SSF52540">
    <property type="entry name" value="P-loop containing nucleoside triphosphate hydrolases"/>
    <property type="match status" value="1"/>
</dbReference>
<dbReference type="GO" id="GO:0017116">
    <property type="term" value="F:single-stranded DNA helicase activity"/>
    <property type="evidence" value="ECO:0007669"/>
    <property type="project" value="TreeGrafter"/>
</dbReference>
<proteinExistence type="inferred from homology"/>
<dbReference type="Proteomes" id="UP001139701">
    <property type="component" value="Unassembled WGS sequence"/>
</dbReference>
<evidence type="ECO:0000256" key="3">
    <source>
        <dbReference type="ARBA" id="ARBA00020776"/>
    </source>
</evidence>
<dbReference type="CDD" id="cd18139">
    <property type="entry name" value="HLD_clamp_RarA"/>
    <property type="match status" value="1"/>
</dbReference>
<dbReference type="GO" id="GO:0003677">
    <property type="term" value="F:DNA binding"/>
    <property type="evidence" value="ECO:0007669"/>
    <property type="project" value="InterPro"/>
</dbReference>
<dbReference type="GO" id="GO:0008047">
    <property type="term" value="F:enzyme activator activity"/>
    <property type="evidence" value="ECO:0007669"/>
    <property type="project" value="TreeGrafter"/>
</dbReference>
<dbReference type="SUPFAM" id="SSF48019">
    <property type="entry name" value="post-AAA+ oligomerization domain-like"/>
    <property type="match status" value="1"/>
</dbReference>
<dbReference type="SMART" id="SM00382">
    <property type="entry name" value="AAA"/>
    <property type="match status" value="1"/>
</dbReference>
<dbReference type="FunFam" id="1.10.3710.10:FF:000004">
    <property type="entry name" value="Putative ATPase, AAA family"/>
    <property type="match status" value="1"/>
</dbReference>
<evidence type="ECO:0000256" key="5">
    <source>
        <dbReference type="ARBA" id="ARBA00022741"/>
    </source>
</evidence>
<dbReference type="AlphaFoldDB" id="A0A9X2B9J8"/>
<dbReference type="Pfam" id="PF00004">
    <property type="entry name" value="AAA"/>
    <property type="match status" value="1"/>
</dbReference>
<dbReference type="InterPro" id="IPR021886">
    <property type="entry name" value="MgsA_C"/>
</dbReference>
<evidence type="ECO:0000256" key="6">
    <source>
        <dbReference type="ARBA" id="ARBA00022840"/>
    </source>
</evidence>
<keyword evidence="5" id="KW-0547">Nucleotide-binding</keyword>
<evidence type="ECO:0000313" key="8">
    <source>
        <dbReference type="EMBL" id="MCJ8145660.1"/>
    </source>
</evidence>
<organism evidence="8 9">
    <name type="scientific">Acinetobacter sedimenti</name>
    <dbReference type="NCBI Taxonomy" id="2919922"/>
    <lineage>
        <taxon>Bacteria</taxon>
        <taxon>Pseudomonadati</taxon>
        <taxon>Pseudomonadota</taxon>
        <taxon>Gammaproteobacteria</taxon>
        <taxon>Moraxellales</taxon>
        <taxon>Moraxellaceae</taxon>
        <taxon>Acinetobacter</taxon>
    </lineage>
</organism>
<dbReference type="RefSeq" id="WP_241570361.1">
    <property type="nucleotide sequence ID" value="NZ_JAKUML010000002.1"/>
</dbReference>
<dbReference type="PANTHER" id="PTHR13779:SF7">
    <property type="entry name" value="ATPASE WRNIP1"/>
    <property type="match status" value="1"/>
</dbReference>
<name>A0A9X2B9J8_9GAMM</name>
<keyword evidence="4" id="KW-0235">DNA replication</keyword>
<evidence type="ECO:0000313" key="9">
    <source>
        <dbReference type="Proteomes" id="UP001139701"/>
    </source>
</evidence>
<feature type="domain" description="AAA+ ATPase" evidence="7">
    <location>
        <begin position="41"/>
        <end position="153"/>
    </location>
</feature>